<evidence type="ECO:0000313" key="2">
    <source>
        <dbReference type="Proteomes" id="UP000782117"/>
    </source>
</evidence>
<accession>A0ABS2F8S3</accession>
<comment type="caution">
    <text evidence="1">The sequence shown here is derived from an EMBL/GenBank/DDBJ whole genome shotgun (WGS) entry which is preliminary data.</text>
</comment>
<dbReference type="EMBL" id="JACJKJ010000009">
    <property type="protein sequence ID" value="MBM6806615.1"/>
    <property type="molecule type" value="Genomic_DNA"/>
</dbReference>
<sequence>MTFYYNSNPLLDSGNIAGYLIGEDNWGNFDITESKKKKVFLKWSNPNKFKEWYSLWFLKFDYFQEIDNSGQCFVGVQVDKLGFQRYRIFKTRICNLIKSIDIRTYPAISSESYSDLQWLPEERVFKVFNQSGECSILIPPKREVCNNVLFYDRMYDPYSQFKYWPNTDFGHFKDLRFHDKVLFGENYDGTLAIISSKGEIMSYAWSEVQIIENGITFLDKENNRQEIDFDKIEDYYQKELSKMGKQLKVAIQSTHEKSLEKLQDKKVLDTSNSDDDNSTTDKIFENICWIYKSFEKQYDNKTIKINNPDRKIVTDELILCLKSNLNTAYIVRYSGRNKKYHTIERRFELTDETTVLRKELKSGRLPNAMQYSSQMTDEKLVESFKAIDPTLCTAQTECEIQGDNCSNIQTEEKPMTTIQEDCIQPISELMGNDFANKIKLVYEFLSISFPKDNVFKCLMLLFGDNIGNIKTYNSEIDTLIESQKLDLEGEFEKNINANKVRYLSDRQLENFNLSINYYTKVEAKPYMESLEIALSKTQGSEELSSYIENLKTNLTQELAEREKELASKILKLILEIGKESTDATEQTETKSVKEICINNQKYKIGDIFNEKELWGDRPPRRFLKKGDFLLIFLSNAECSNNGIYEIKGEGEDRNQIIGQNANGDIVNISKRKILISRNPANGICKIFDEVVYIDKYEEHECTNNQNRTVFYFKLRSTTKC</sequence>
<keyword evidence="2" id="KW-1185">Reference proteome</keyword>
<proteinExistence type="predicted"/>
<gene>
    <name evidence="1" type="ORF">H6A24_08920</name>
</gene>
<dbReference type="RefSeq" id="WP_204500417.1">
    <property type="nucleotide sequence ID" value="NZ_JACJKJ010000009.1"/>
</dbReference>
<evidence type="ECO:0000313" key="1">
    <source>
        <dbReference type="EMBL" id="MBM6806615.1"/>
    </source>
</evidence>
<name>A0ABS2F8S3_9BACE</name>
<reference evidence="1 2" key="1">
    <citation type="journal article" date="2021" name="Sci. Rep.">
        <title>The distribution of antibiotic resistance genes in chicken gut microbiota commensals.</title>
        <authorList>
            <person name="Juricova H."/>
            <person name="Matiasovicova J."/>
            <person name="Kubasova T."/>
            <person name="Cejkova D."/>
            <person name="Rychlik I."/>
        </authorList>
    </citation>
    <scope>NUCLEOTIDE SEQUENCE [LARGE SCALE GENOMIC DNA]</scope>
    <source>
        <strain evidence="1 2">An768</strain>
    </source>
</reference>
<organism evidence="1 2">
    <name type="scientific">Bacteroides caecicola</name>
    <dbReference type="NCBI Taxonomy" id="1462569"/>
    <lineage>
        <taxon>Bacteria</taxon>
        <taxon>Pseudomonadati</taxon>
        <taxon>Bacteroidota</taxon>
        <taxon>Bacteroidia</taxon>
        <taxon>Bacteroidales</taxon>
        <taxon>Bacteroidaceae</taxon>
        <taxon>Bacteroides</taxon>
    </lineage>
</organism>
<protein>
    <submittedName>
        <fullName evidence="1">Uncharacterized protein</fullName>
    </submittedName>
</protein>
<dbReference type="Proteomes" id="UP000782117">
    <property type="component" value="Unassembled WGS sequence"/>
</dbReference>